<accession>A0A0C9VSR6</accession>
<gene>
    <name evidence="1" type="ORF">M422DRAFT_29679</name>
</gene>
<sequence length="545" mass="60187">MGLLSDDLNFTPSLGSSNSAYIPSILLPSAQLRWQVALSREHFSEYLKEGYQLQVWSNAESPSSWSEIPLLERTPLVGQKDEGHVDFSVGEPYVLAPQDEDNVILEAMAPALQLSQRTVEFTYRLLDHNGSILHWYGSPESNGQIIIRGLGEEPLSAEWTESATDGRLSMQLSNENGVRIFNVESSPRFAWGLTTEGHIFSNLKLASDKLFKFFVILPSTGASSMITYYPALYTAESGHFSLQYQENHCILKVHGTQPNIYASIDKSTWNKQITIKDTRILDIPEPNVLIAVQNSSVPRIHFLPIGAAPTSLSLDTNHISAYLKEISAALVQAHSGKYILLQQRSPDRPIQIAVGATGGEILLSLVHTFEEWKVIFVPVGVEDIGLEVLPSSTLGQSPSTAPDEKSSQTTLFENNHQDPIATAYLFALAIQFLHILFNLLPTTQKSTFKAPEYPTSPSSSSKEFTSLSEVVAEKSPSKLTVKANNELSIIFHGSDDISKVALYIEGNPSDISAIHVEEAWLYNVTKEDTKCEPGHTFEIAIMKVL</sequence>
<reference evidence="1 2" key="1">
    <citation type="submission" date="2014-06" db="EMBL/GenBank/DDBJ databases">
        <title>Evolutionary Origins and Diversification of the Mycorrhizal Mutualists.</title>
        <authorList>
            <consortium name="DOE Joint Genome Institute"/>
            <consortium name="Mycorrhizal Genomics Consortium"/>
            <person name="Kohler A."/>
            <person name="Kuo A."/>
            <person name="Nagy L.G."/>
            <person name="Floudas D."/>
            <person name="Copeland A."/>
            <person name="Barry K.W."/>
            <person name="Cichocki N."/>
            <person name="Veneault-Fourrey C."/>
            <person name="LaButti K."/>
            <person name="Lindquist E.A."/>
            <person name="Lipzen A."/>
            <person name="Lundell T."/>
            <person name="Morin E."/>
            <person name="Murat C."/>
            <person name="Riley R."/>
            <person name="Ohm R."/>
            <person name="Sun H."/>
            <person name="Tunlid A."/>
            <person name="Henrissat B."/>
            <person name="Grigoriev I.V."/>
            <person name="Hibbett D.S."/>
            <person name="Martin F."/>
        </authorList>
    </citation>
    <scope>NUCLEOTIDE SEQUENCE [LARGE SCALE GENOMIC DNA]</scope>
    <source>
        <strain evidence="1 2">SS14</strain>
    </source>
</reference>
<organism evidence="1 2">
    <name type="scientific">Sphaerobolus stellatus (strain SS14)</name>
    <dbReference type="NCBI Taxonomy" id="990650"/>
    <lineage>
        <taxon>Eukaryota</taxon>
        <taxon>Fungi</taxon>
        <taxon>Dikarya</taxon>
        <taxon>Basidiomycota</taxon>
        <taxon>Agaricomycotina</taxon>
        <taxon>Agaricomycetes</taxon>
        <taxon>Phallomycetidae</taxon>
        <taxon>Geastrales</taxon>
        <taxon>Sphaerobolaceae</taxon>
        <taxon>Sphaerobolus</taxon>
    </lineage>
</organism>
<protein>
    <submittedName>
        <fullName evidence="1">Uncharacterized protein</fullName>
    </submittedName>
</protein>
<proteinExistence type="predicted"/>
<evidence type="ECO:0000313" key="1">
    <source>
        <dbReference type="EMBL" id="KIJ45552.1"/>
    </source>
</evidence>
<dbReference type="EMBL" id="KN837111">
    <property type="protein sequence ID" value="KIJ45552.1"/>
    <property type="molecule type" value="Genomic_DNA"/>
</dbReference>
<keyword evidence="2" id="KW-1185">Reference proteome</keyword>
<evidence type="ECO:0000313" key="2">
    <source>
        <dbReference type="Proteomes" id="UP000054279"/>
    </source>
</evidence>
<name>A0A0C9VSR6_SPHS4</name>
<dbReference type="Proteomes" id="UP000054279">
    <property type="component" value="Unassembled WGS sequence"/>
</dbReference>
<dbReference type="HOGENOM" id="CLU_499828_0_0_1"/>
<dbReference type="AlphaFoldDB" id="A0A0C9VSR6"/>